<dbReference type="NCBIfam" id="TIGR01494">
    <property type="entry name" value="ATPase_P-type"/>
    <property type="match status" value="2"/>
</dbReference>
<feature type="binding site" evidence="15">
    <location>
        <position position="635"/>
    </location>
    <ligand>
        <name>ATP</name>
        <dbReference type="ChEBI" id="CHEBI:30616"/>
    </ligand>
</feature>
<dbReference type="InterPro" id="IPR018303">
    <property type="entry name" value="ATPase_P-typ_P_site"/>
</dbReference>
<dbReference type="PANTHER" id="PTHR24092:SF180">
    <property type="entry name" value="PHOSPHOLIPID-TRANSPORTING ATPASE DNF1-RELATED"/>
    <property type="match status" value="1"/>
</dbReference>
<feature type="domain" description="P-type ATPase C-terminal" evidence="20">
    <location>
        <begin position="983"/>
        <end position="1229"/>
    </location>
</feature>
<feature type="binding site" evidence="16">
    <location>
        <position position="465"/>
    </location>
    <ligand>
        <name>Mg(2+)</name>
        <dbReference type="ChEBI" id="CHEBI:18420"/>
    </ligand>
</feature>
<dbReference type="InterPro" id="IPR023299">
    <property type="entry name" value="ATPase_P-typ_cyto_dom_N"/>
</dbReference>
<evidence type="ECO:0000256" key="14">
    <source>
        <dbReference type="PIRSR" id="PIRSR606539-1"/>
    </source>
</evidence>
<comment type="similarity">
    <text evidence="2 17">Belongs to the cation transport ATPase (P-type) (TC 3.A.3) family. Type IV subfamily.</text>
</comment>
<feature type="region of interest" description="Disordered" evidence="18">
    <location>
        <begin position="1440"/>
        <end position="1476"/>
    </location>
</feature>
<evidence type="ECO:0000313" key="21">
    <source>
        <dbReference type="EMBL" id="TPX74220.1"/>
    </source>
</evidence>
<dbReference type="STRING" id="246404.A0A507FF64"/>
<dbReference type="InterPro" id="IPR006539">
    <property type="entry name" value="P-type_ATPase_IV"/>
</dbReference>
<feature type="binding site" evidence="15">
    <location>
        <position position="466"/>
    </location>
    <ligand>
        <name>ATP</name>
        <dbReference type="ChEBI" id="CHEBI:30616"/>
    </ligand>
</feature>
<feature type="binding site" evidence="15">
    <location>
        <position position="814"/>
    </location>
    <ligand>
        <name>ATP</name>
        <dbReference type="ChEBI" id="CHEBI:30616"/>
    </ligand>
</feature>
<dbReference type="Proteomes" id="UP000320333">
    <property type="component" value="Unassembled WGS sequence"/>
</dbReference>
<evidence type="ECO:0000256" key="17">
    <source>
        <dbReference type="RuleBase" id="RU362033"/>
    </source>
</evidence>
<dbReference type="GO" id="GO:0045332">
    <property type="term" value="P:phospholipid translocation"/>
    <property type="evidence" value="ECO:0007669"/>
    <property type="project" value="TreeGrafter"/>
</dbReference>
<evidence type="ECO:0000256" key="16">
    <source>
        <dbReference type="PIRSR" id="PIRSR606539-3"/>
    </source>
</evidence>
<dbReference type="EC" id="7.6.2.1" evidence="17"/>
<feature type="transmembrane region" description="Helical" evidence="17">
    <location>
        <begin position="97"/>
        <end position="116"/>
    </location>
</feature>
<dbReference type="Pfam" id="PF16212">
    <property type="entry name" value="PhoLip_ATPase_C"/>
    <property type="match status" value="1"/>
</dbReference>
<feature type="non-terminal residue" evidence="21">
    <location>
        <position position="1"/>
    </location>
</feature>
<dbReference type="InterPro" id="IPR036412">
    <property type="entry name" value="HAD-like_sf"/>
</dbReference>
<evidence type="ECO:0000256" key="5">
    <source>
        <dbReference type="ARBA" id="ARBA00022723"/>
    </source>
</evidence>
<keyword evidence="4 17" id="KW-0812">Transmembrane</keyword>
<dbReference type="InterPro" id="IPR044492">
    <property type="entry name" value="P_typ_ATPase_HD_dom"/>
</dbReference>
<dbReference type="Pfam" id="PF16209">
    <property type="entry name" value="PhoLip_ATPase_N"/>
    <property type="match status" value="1"/>
</dbReference>
<reference evidence="21 22" key="1">
    <citation type="journal article" date="2019" name="Sci. Rep.">
        <title>Comparative genomics of chytrid fungi reveal insights into the obligate biotrophic and pathogenic lifestyle of Synchytrium endobioticum.</title>
        <authorList>
            <person name="van de Vossenberg B.T.L.H."/>
            <person name="Warris S."/>
            <person name="Nguyen H.D.T."/>
            <person name="van Gent-Pelzer M.P.E."/>
            <person name="Joly D.L."/>
            <person name="van de Geest H.C."/>
            <person name="Bonants P.J.M."/>
            <person name="Smith D.S."/>
            <person name="Levesque C.A."/>
            <person name="van der Lee T.A.J."/>
        </authorList>
    </citation>
    <scope>NUCLEOTIDE SEQUENCE [LARGE SCALE GENOMIC DNA]</scope>
    <source>
        <strain evidence="21 22">CBS 675.73</strain>
    </source>
</reference>
<feature type="compositionally biased region" description="Polar residues" evidence="18">
    <location>
        <begin position="1451"/>
        <end position="1466"/>
    </location>
</feature>
<dbReference type="InterPro" id="IPR023298">
    <property type="entry name" value="ATPase_P-typ_TM_dom_sf"/>
</dbReference>
<dbReference type="EMBL" id="QEAP01000137">
    <property type="protein sequence ID" value="TPX74220.1"/>
    <property type="molecule type" value="Genomic_DNA"/>
</dbReference>
<feature type="binding site" evidence="16">
    <location>
        <position position="467"/>
    </location>
    <ligand>
        <name>Mg(2+)</name>
        <dbReference type="ChEBI" id="CHEBI:18420"/>
    </ligand>
</feature>
<evidence type="ECO:0000256" key="11">
    <source>
        <dbReference type="ARBA" id="ARBA00023136"/>
    </source>
</evidence>
<feature type="transmembrane region" description="Helical" evidence="17">
    <location>
        <begin position="1130"/>
        <end position="1149"/>
    </location>
</feature>
<dbReference type="PROSITE" id="PS00154">
    <property type="entry name" value="ATPASE_E1_E2"/>
    <property type="match status" value="1"/>
</dbReference>
<dbReference type="SUPFAM" id="SSF56784">
    <property type="entry name" value="HAD-like"/>
    <property type="match status" value="1"/>
</dbReference>
<comment type="subcellular location">
    <subcellularLocation>
        <location evidence="1">Endomembrane system</location>
        <topology evidence="1">Multi-pass membrane protein</topology>
    </subcellularLocation>
    <subcellularLocation>
        <location evidence="17">Membrane</location>
        <topology evidence="17">Multi-pass membrane protein</topology>
    </subcellularLocation>
</comment>
<dbReference type="GO" id="GO:0016887">
    <property type="term" value="F:ATP hydrolysis activity"/>
    <property type="evidence" value="ECO:0007669"/>
    <property type="project" value="InterPro"/>
</dbReference>
<feature type="binding site" evidence="16">
    <location>
        <position position="961"/>
    </location>
    <ligand>
        <name>Mg(2+)</name>
        <dbReference type="ChEBI" id="CHEBI:18420"/>
    </ligand>
</feature>
<evidence type="ECO:0000256" key="10">
    <source>
        <dbReference type="ARBA" id="ARBA00022989"/>
    </source>
</evidence>
<evidence type="ECO:0000256" key="6">
    <source>
        <dbReference type="ARBA" id="ARBA00022741"/>
    </source>
</evidence>
<dbReference type="InterPro" id="IPR032631">
    <property type="entry name" value="P-type_ATPase_N"/>
</dbReference>
<dbReference type="FunFam" id="3.40.50.1000:FF:000023">
    <property type="entry name" value="Phospholipid-transporting ATPase"/>
    <property type="match status" value="1"/>
</dbReference>
<keyword evidence="7 15" id="KW-0067">ATP-binding</keyword>
<comment type="catalytic activity">
    <reaction evidence="13">
        <text>a 1,2-diacyl-sn-glycero-3-phosphoethanolamine(out) + ATP + H2O = a 1,2-diacyl-sn-glycero-3-phosphoethanolamine(in) + ADP + phosphate + H(+)</text>
        <dbReference type="Rhea" id="RHEA:66132"/>
        <dbReference type="ChEBI" id="CHEBI:15377"/>
        <dbReference type="ChEBI" id="CHEBI:15378"/>
        <dbReference type="ChEBI" id="CHEBI:30616"/>
        <dbReference type="ChEBI" id="CHEBI:43474"/>
        <dbReference type="ChEBI" id="CHEBI:64612"/>
        <dbReference type="ChEBI" id="CHEBI:456216"/>
    </reaction>
    <physiologicalReaction direction="left-to-right" evidence="13">
        <dbReference type="Rhea" id="RHEA:66133"/>
    </physiologicalReaction>
</comment>
<evidence type="ECO:0000256" key="9">
    <source>
        <dbReference type="ARBA" id="ARBA00022967"/>
    </source>
</evidence>
<feature type="binding site" evidence="15">
    <location>
        <position position="931"/>
    </location>
    <ligand>
        <name>ATP</name>
        <dbReference type="ChEBI" id="CHEBI:30616"/>
    </ligand>
</feature>
<evidence type="ECO:0000256" key="4">
    <source>
        <dbReference type="ARBA" id="ARBA00022692"/>
    </source>
</evidence>
<name>A0A507FF64_9FUNG</name>
<keyword evidence="3" id="KW-0813">Transport</keyword>
<dbReference type="SUPFAM" id="SSF81665">
    <property type="entry name" value="Calcium ATPase, transmembrane domain M"/>
    <property type="match status" value="1"/>
</dbReference>
<feature type="transmembrane region" description="Helical" evidence="17">
    <location>
        <begin position="1095"/>
        <end position="1118"/>
    </location>
</feature>
<feature type="transmembrane region" description="Helical" evidence="17">
    <location>
        <begin position="391"/>
        <end position="417"/>
    </location>
</feature>
<feature type="transmembrane region" description="Helical" evidence="17">
    <location>
        <begin position="74"/>
        <end position="91"/>
    </location>
</feature>
<keyword evidence="5 16" id="KW-0479">Metal-binding</keyword>
<keyword evidence="11 17" id="KW-0472">Membrane</keyword>
<feature type="binding site" evidence="15">
    <location>
        <position position="937"/>
    </location>
    <ligand>
        <name>ATP</name>
        <dbReference type="ChEBI" id="CHEBI:30616"/>
    </ligand>
</feature>
<evidence type="ECO:0000256" key="3">
    <source>
        <dbReference type="ARBA" id="ARBA00022448"/>
    </source>
</evidence>
<evidence type="ECO:0000256" key="15">
    <source>
        <dbReference type="PIRSR" id="PIRSR606539-2"/>
    </source>
</evidence>
<comment type="caution">
    <text evidence="21">The sequence shown here is derived from an EMBL/GenBank/DDBJ whole genome shotgun (WGS) entry which is preliminary data.</text>
</comment>
<evidence type="ECO:0000256" key="2">
    <source>
        <dbReference type="ARBA" id="ARBA00008109"/>
    </source>
</evidence>
<dbReference type="SFLD" id="SFLDF00027">
    <property type="entry name" value="p-type_atpase"/>
    <property type="match status" value="1"/>
</dbReference>
<feature type="active site" description="4-aspartylphosphate intermediate" evidence="14">
    <location>
        <position position="465"/>
    </location>
</feature>
<feature type="binding site" evidence="15">
    <location>
        <position position="733"/>
    </location>
    <ligand>
        <name>ATP</name>
        <dbReference type="ChEBI" id="CHEBI:30616"/>
    </ligand>
</feature>
<organism evidence="21 22">
    <name type="scientific">Chytriomyces confervae</name>
    <dbReference type="NCBI Taxonomy" id="246404"/>
    <lineage>
        <taxon>Eukaryota</taxon>
        <taxon>Fungi</taxon>
        <taxon>Fungi incertae sedis</taxon>
        <taxon>Chytridiomycota</taxon>
        <taxon>Chytridiomycota incertae sedis</taxon>
        <taxon>Chytridiomycetes</taxon>
        <taxon>Chytridiales</taxon>
        <taxon>Chytriomycetaceae</taxon>
        <taxon>Chytriomyces</taxon>
    </lineage>
</organism>
<feature type="transmembrane region" description="Helical" evidence="17">
    <location>
        <begin position="1014"/>
        <end position="1035"/>
    </location>
</feature>
<dbReference type="GO" id="GO:0005886">
    <property type="term" value="C:plasma membrane"/>
    <property type="evidence" value="ECO:0007669"/>
    <property type="project" value="TreeGrafter"/>
</dbReference>
<dbReference type="GO" id="GO:0005524">
    <property type="term" value="F:ATP binding"/>
    <property type="evidence" value="ECO:0007669"/>
    <property type="project" value="UniProtKB-UniRule"/>
</dbReference>
<keyword evidence="8 16" id="KW-0460">Magnesium</keyword>
<dbReference type="SFLD" id="SFLDS00003">
    <property type="entry name" value="Haloacid_Dehalogenase"/>
    <property type="match status" value="1"/>
</dbReference>
<feature type="transmembrane region" description="Helical" evidence="17">
    <location>
        <begin position="1201"/>
        <end position="1221"/>
    </location>
</feature>
<proteinExistence type="inferred from homology"/>
<feature type="binding site" evidence="15">
    <location>
        <position position="676"/>
    </location>
    <ligand>
        <name>ATP</name>
        <dbReference type="ChEBI" id="CHEBI:30616"/>
    </ligand>
</feature>
<evidence type="ECO:0000256" key="1">
    <source>
        <dbReference type="ARBA" id="ARBA00004127"/>
    </source>
</evidence>
<dbReference type="PRINTS" id="PR00119">
    <property type="entry name" value="CATATPASE"/>
</dbReference>
<evidence type="ECO:0000256" key="13">
    <source>
        <dbReference type="ARBA" id="ARBA00049128"/>
    </source>
</evidence>
<evidence type="ECO:0000259" key="19">
    <source>
        <dbReference type="Pfam" id="PF16209"/>
    </source>
</evidence>
<dbReference type="PANTHER" id="PTHR24092">
    <property type="entry name" value="PROBABLE PHOSPHOLIPID-TRANSPORTING ATPASE"/>
    <property type="match status" value="1"/>
</dbReference>
<protein>
    <recommendedName>
        <fullName evidence="17">Phospholipid-transporting ATPase</fullName>
        <ecNumber evidence="17">7.6.2.1</ecNumber>
    </recommendedName>
</protein>
<dbReference type="SFLD" id="SFLDG00002">
    <property type="entry name" value="C1.7:_P-type_atpase_like"/>
    <property type="match status" value="1"/>
</dbReference>
<dbReference type="InterPro" id="IPR032630">
    <property type="entry name" value="P_typ_ATPase_c"/>
</dbReference>
<evidence type="ECO:0000259" key="20">
    <source>
        <dbReference type="Pfam" id="PF16212"/>
    </source>
</evidence>
<evidence type="ECO:0000256" key="12">
    <source>
        <dbReference type="ARBA" id="ARBA00034036"/>
    </source>
</evidence>
<comment type="cofactor">
    <cofactor evidence="16">
        <name>Mg(2+)</name>
        <dbReference type="ChEBI" id="CHEBI:18420"/>
    </cofactor>
</comment>
<dbReference type="SUPFAM" id="SSF81660">
    <property type="entry name" value="Metal cation-transporting ATPase, ATP-binding domain N"/>
    <property type="match status" value="1"/>
</dbReference>
<dbReference type="Gene3D" id="3.40.50.1000">
    <property type="entry name" value="HAD superfamily/HAD-like"/>
    <property type="match status" value="1"/>
</dbReference>
<feature type="binding site" evidence="15">
    <location>
        <position position="815"/>
    </location>
    <ligand>
        <name>ATP</name>
        <dbReference type="ChEBI" id="CHEBI:30616"/>
    </ligand>
</feature>
<dbReference type="GO" id="GO:0140327">
    <property type="term" value="F:flippase activity"/>
    <property type="evidence" value="ECO:0007669"/>
    <property type="project" value="UniProtKB-ARBA"/>
</dbReference>
<dbReference type="CDD" id="cd02073">
    <property type="entry name" value="P-type_ATPase_APLT_Dnf-like"/>
    <property type="match status" value="1"/>
</dbReference>
<dbReference type="NCBIfam" id="TIGR01652">
    <property type="entry name" value="ATPase-Plipid"/>
    <property type="match status" value="1"/>
</dbReference>
<feature type="binding site" evidence="15">
    <location>
        <position position="961"/>
    </location>
    <ligand>
        <name>ATP</name>
        <dbReference type="ChEBI" id="CHEBI:30616"/>
    </ligand>
</feature>
<feature type="binding site" evidence="15">
    <location>
        <position position="960"/>
    </location>
    <ligand>
        <name>ATP</name>
        <dbReference type="ChEBI" id="CHEBI:30616"/>
    </ligand>
</feature>
<feature type="binding site" evidence="16">
    <location>
        <position position="957"/>
    </location>
    <ligand>
        <name>Mg(2+)</name>
        <dbReference type="ChEBI" id="CHEBI:18420"/>
    </ligand>
</feature>
<dbReference type="SUPFAM" id="SSF81653">
    <property type="entry name" value="Calcium ATPase, transduction domain A"/>
    <property type="match status" value="1"/>
</dbReference>
<evidence type="ECO:0000256" key="8">
    <source>
        <dbReference type="ARBA" id="ARBA00022842"/>
    </source>
</evidence>
<dbReference type="GO" id="GO:0005783">
    <property type="term" value="C:endoplasmic reticulum"/>
    <property type="evidence" value="ECO:0007669"/>
    <property type="project" value="UniProtKB-ARBA"/>
</dbReference>
<feature type="binding site" evidence="15">
    <location>
        <position position="465"/>
    </location>
    <ligand>
        <name>ATP</name>
        <dbReference type="ChEBI" id="CHEBI:30616"/>
    </ligand>
</feature>
<dbReference type="FunFam" id="3.40.1110.10:FF:000035">
    <property type="entry name" value="Phospholipid-transporting ATPase"/>
    <property type="match status" value="1"/>
</dbReference>
<keyword evidence="10 17" id="KW-1133">Transmembrane helix</keyword>
<dbReference type="OrthoDB" id="377733at2759"/>
<dbReference type="Gene3D" id="3.40.1110.10">
    <property type="entry name" value="Calcium-transporting ATPase, cytoplasmic domain N"/>
    <property type="match status" value="1"/>
</dbReference>
<feature type="domain" description="P-type ATPase N-terminal" evidence="19">
    <location>
        <begin position="38"/>
        <end position="99"/>
    </location>
</feature>
<dbReference type="InterPro" id="IPR023214">
    <property type="entry name" value="HAD_sf"/>
</dbReference>
<feature type="transmembrane region" description="Helical" evidence="17">
    <location>
        <begin position="1047"/>
        <end position="1067"/>
    </location>
</feature>
<feature type="binding site" evidence="15">
    <location>
        <position position="467"/>
    </location>
    <ligand>
        <name>ATP</name>
        <dbReference type="ChEBI" id="CHEBI:30616"/>
    </ligand>
</feature>
<keyword evidence="9 17" id="KW-1278">Translocase</keyword>
<gene>
    <name evidence="21" type="ORF">CcCBS67573_g04518</name>
</gene>
<dbReference type="InterPro" id="IPR001757">
    <property type="entry name" value="P_typ_ATPase"/>
</dbReference>
<dbReference type="InterPro" id="IPR008250">
    <property type="entry name" value="ATPase_P-typ_transduc_dom_A_sf"/>
</dbReference>
<evidence type="ECO:0000256" key="7">
    <source>
        <dbReference type="ARBA" id="ARBA00022840"/>
    </source>
</evidence>
<evidence type="ECO:0000313" key="22">
    <source>
        <dbReference type="Proteomes" id="UP000320333"/>
    </source>
</evidence>
<accession>A0A507FF64</accession>
<sequence length="1476" mass="164084">RRKVIGPTASKLESGSRAAQKTDFRRVHVNRTTQGASDAEHDQKPIYTSNIISTSKYTVLTFIPKNLFEQFRRVANIFFLGLTIIQFFPDYMIIDPYVAALPFVFVLFATAIKDAVEDTRRHSSDRKINSQEACVLSYPQSQSVFRTDRRVSTMAPSGKPDWINASWGSVKVGDIVLLRKDDPIPADILILNTSEDGLCYTETKNLDGETNLKIRKGMLEMEALQRDDLDILNERVFYVDAEHPNPNLYTFVGTAVFQIKTQTESLKDVTIDEFDPSPVTEYRTTARVPLTINSMLLRGCVLRNTEWVVGLALYTGKDTKICLNSGETPSKQSKIDKLMNPQILINLAILVVLCIINCAASPVWESRMRPHDGSQVLYLASTYESESTVTVYLYIGFVAFWTSVIAFQNIVPISLYITIEIVKTVQSYFIYNDIEMYYEPLDQPCVPKSWNLSDDLGQIEYVFSDKTGTLTRNMMQFKKCSINGVVYGEGEHDHITAIAPQKQIADDIQNAPVKPARISLTEIAKKNTLARSTAEKKAAAANASHGSSSLFSKSKKKVSPELSSSTASTAYQSSHYPEELKFVDPQLTNELMDVTNSQYAPLRDFFTTLAVCHSVLISKDDQHDDIKYNAQSPDEAALVQAARDIGFVFKARGNSTVVVDALGEDEVSQLLNVIEFNSTRKRMSVIVRRPAGEIVLYCKGADSIIYDRLAPGQDDMRKITSEHLEEFAEDGLRTLCIAYAILPPTMYLKWAEEYAQASTSLDDRDQKMDTIADAIEKNLILMGATAIEDKLQEGVPECIQTLLSAGIKLWVLTGDKMETAINIGLSCNLLTREMNLILVKGASEDDGAEIEETRQEMSEALLKFFGVREVTEVKAPDNKAKRVYEQAFPRNRTDTYSLVIDGAALKNALSEDQKQLFLELATRCSAVICCRVSPLQKAQVVELVKNSTQSMCLAIGDGANDVSMIQAAHIGIGIAGEEGLQAVMASDYAIAQFRFLSRLLLVHGHWSYIRTAELILNFFFKNIIWVMVLFWYQAYCGFSSQMVYDQSYMIFFNLLFTSLPVMIIGAFDEDIGQNFLMTAPPLYQFQAPVFSLTRFSIFMIEACYQSLAFFFITLWACADESEVDVHGRTWGLGDLGVLLSICGVLHANVRAISSFNSWTALSAGSMLLVMAILVAYSVLYARSPDCYTPGIWAVMFPRPSFWLVVVLQLVVCQMPRVVYLIHQRTVRPTNIQIMQEICSKNGATITPELRNLTVRLTEAKRYSLCAARRQSLMTSPLPSTDPVAPNLTAQPPTVPAMHAPAINTTALPIPAEVPSLEPQQSQAETPPTNLGKVGASVSEYAFPGLDNIPPLASMQSMHTGMYSMNNELRTPISPLLRTSTAAFESRDSAGGLTVMKTGEVLRNRGYSFSQSPGAREIIMGRRRTEIGEVYDSAPLLDVTPSRSPVVPSRSKTLTAATRVSNASSNLPPYLFPRKSD</sequence>
<dbReference type="Gene3D" id="2.70.150.10">
    <property type="entry name" value="Calcium-transporting ATPase, cytoplasmic transduction domain A"/>
    <property type="match status" value="1"/>
</dbReference>
<evidence type="ECO:0000256" key="18">
    <source>
        <dbReference type="SAM" id="MobiDB-lite"/>
    </source>
</evidence>
<dbReference type="GO" id="GO:0000287">
    <property type="term" value="F:magnesium ion binding"/>
    <property type="evidence" value="ECO:0007669"/>
    <property type="project" value="UniProtKB-UniRule"/>
</dbReference>
<keyword evidence="22" id="KW-1185">Reference proteome</keyword>
<feature type="binding site" evidence="15">
    <location>
        <position position="813"/>
    </location>
    <ligand>
        <name>ATP</name>
        <dbReference type="ChEBI" id="CHEBI:30616"/>
    </ligand>
</feature>
<feature type="compositionally biased region" description="Low complexity" evidence="18">
    <location>
        <begin position="1440"/>
        <end position="1450"/>
    </location>
</feature>
<feature type="transmembrane region" description="Helical" evidence="17">
    <location>
        <begin position="1161"/>
        <end position="1181"/>
    </location>
</feature>
<feature type="binding site" evidence="15">
    <location>
        <position position="699"/>
    </location>
    <ligand>
        <name>ATP</name>
        <dbReference type="ChEBI" id="CHEBI:30616"/>
    </ligand>
</feature>
<comment type="catalytic activity">
    <reaction evidence="12 17">
        <text>ATP + H2O + phospholipidSide 1 = ADP + phosphate + phospholipidSide 2.</text>
        <dbReference type="EC" id="7.6.2.1"/>
    </reaction>
</comment>
<dbReference type="Pfam" id="PF13246">
    <property type="entry name" value="Cation_ATPase"/>
    <property type="match status" value="1"/>
</dbReference>
<keyword evidence="6 15" id="KW-0547">Nucleotide-binding</keyword>
<feature type="transmembrane region" description="Helical" evidence="17">
    <location>
        <begin position="343"/>
        <end position="364"/>
    </location>
</feature>